<accession>A0ABP4WMJ2</accession>
<dbReference type="EMBL" id="BAAAOA010000012">
    <property type="protein sequence ID" value="GAA1753534.1"/>
    <property type="molecule type" value="Genomic_DNA"/>
</dbReference>
<keyword evidence="2" id="KW-1185">Reference proteome</keyword>
<protein>
    <submittedName>
        <fullName evidence="1">Ferritin-like domain-containing protein</fullName>
    </submittedName>
</protein>
<name>A0ABP4WMJ2_9MICC</name>
<gene>
    <name evidence="1" type="ORF">GCM10009767_10740</name>
</gene>
<evidence type="ECO:0000313" key="1">
    <source>
        <dbReference type="EMBL" id="GAA1753534.1"/>
    </source>
</evidence>
<dbReference type="Gene3D" id="1.10.620.20">
    <property type="entry name" value="Ribonucleotide Reductase, subunit A"/>
    <property type="match status" value="1"/>
</dbReference>
<sequence length="293" mass="33019">MNTTGFDVHAYMRHPLAIRPTDVDVDVMDALSAPALDALTCLWQVERTALGRMRDVLVTPTHAESRVSAFLTTWGYEQHWLAQTLHAVLHTNGRSPQEPFDTRRGRIRRSWDDRARPTVAAIATNLMGAEITGAHMVTGWLDTAVLTVAYRQLGEIEPALKELTEAITRAKERHLGFYAEEVGTRLARSAAARRIARSAVARWHFPGTRYAGGEPARAALFPLFTDPAGRAALEEINRTAAAFPGLSRTRPVHHRCTMDRRPVPRRWLRRVGRRTTRTEARVVRRSMRPARLL</sequence>
<reference evidence="2" key="1">
    <citation type="journal article" date="2019" name="Int. J. Syst. Evol. Microbiol.">
        <title>The Global Catalogue of Microorganisms (GCM) 10K type strain sequencing project: providing services to taxonomists for standard genome sequencing and annotation.</title>
        <authorList>
            <consortium name="The Broad Institute Genomics Platform"/>
            <consortium name="The Broad Institute Genome Sequencing Center for Infectious Disease"/>
            <person name="Wu L."/>
            <person name="Ma J."/>
        </authorList>
    </citation>
    <scope>NUCLEOTIDE SEQUENCE [LARGE SCALE GENOMIC DNA]</scope>
    <source>
        <strain evidence="2">JCM 14735</strain>
    </source>
</reference>
<dbReference type="InterPro" id="IPR012348">
    <property type="entry name" value="RNR-like"/>
</dbReference>
<comment type="caution">
    <text evidence="1">The sequence shown here is derived from an EMBL/GenBank/DDBJ whole genome shotgun (WGS) entry which is preliminary data.</text>
</comment>
<dbReference type="Proteomes" id="UP001501204">
    <property type="component" value="Unassembled WGS sequence"/>
</dbReference>
<organism evidence="1 2">
    <name type="scientific">Kocuria aegyptia</name>
    <dbReference type="NCBI Taxonomy" id="330943"/>
    <lineage>
        <taxon>Bacteria</taxon>
        <taxon>Bacillati</taxon>
        <taxon>Actinomycetota</taxon>
        <taxon>Actinomycetes</taxon>
        <taxon>Micrococcales</taxon>
        <taxon>Micrococcaceae</taxon>
        <taxon>Kocuria</taxon>
    </lineage>
</organism>
<evidence type="ECO:0000313" key="2">
    <source>
        <dbReference type="Proteomes" id="UP001501204"/>
    </source>
</evidence>
<proteinExistence type="predicted"/>
<dbReference type="RefSeq" id="WP_344120484.1">
    <property type="nucleotide sequence ID" value="NZ_BAAAOA010000012.1"/>
</dbReference>